<dbReference type="GeneID" id="69027146"/>
<reference evidence="3" key="1">
    <citation type="journal article" date="2015" name="PLoS Genet.">
        <title>The dynamic genome and transcriptome of the human fungal pathogen Blastomyces and close relative Emmonsia.</title>
        <authorList>
            <person name="Munoz J.F."/>
            <person name="Gauthier G.M."/>
            <person name="Desjardins C.A."/>
            <person name="Gallo J.E."/>
            <person name="Holder J."/>
            <person name="Sullivan T.D."/>
            <person name="Marty A.J."/>
            <person name="Carmen J.C."/>
            <person name="Chen Z."/>
            <person name="Ding L."/>
            <person name="Gujja S."/>
            <person name="Magrini V."/>
            <person name="Misas E."/>
            <person name="Mitreva M."/>
            <person name="Priest M."/>
            <person name="Saif S."/>
            <person name="Whiston E.A."/>
            <person name="Young S."/>
            <person name="Zeng Q."/>
            <person name="Goldman W.E."/>
            <person name="Mardis E.R."/>
            <person name="Taylor J.W."/>
            <person name="McEwen J.G."/>
            <person name="Clay O.K."/>
            <person name="Klein B.S."/>
            <person name="Cuomo C.A."/>
        </authorList>
    </citation>
    <scope>NUCLEOTIDE SEQUENCE [LARGE SCALE GENOMIC DNA]</scope>
    <source>
        <strain evidence="3">ER-3 / ATCC MYA-2586</strain>
    </source>
</reference>
<feature type="compositionally biased region" description="Basic residues" evidence="1">
    <location>
        <begin position="40"/>
        <end position="56"/>
    </location>
</feature>
<evidence type="ECO:0000313" key="3">
    <source>
        <dbReference type="Proteomes" id="UP000002039"/>
    </source>
</evidence>
<proteinExistence type="predicted"/>
<dbReference type="Proteomes" id="UP000002039">
    <property type="component" value="Unassembled WGS sequence"/>
</dbReference>
<feature type="region of interest" description="Disordered" evidence="1">
    <location>
        <begin position="595"/>
        <end position="649"/>
    </location>
</feature>
<keyword evidence="3" id="KW-1185">Reference proteome</keyword>
<accession>A0ABP2F3T7</accession>
<feature type="compositionally biased region" description="Low complexity" evidence="1">
    <location>
        <begin position="603"/>
        <end position="615"/>
    </location>
</feature>
<dbReference type="PANTHER" id="PTHR42037:SF1">
    <property type="match status" value="1"/>
</dbReference>
<sequence length="649" mass="73282">MGGYRYPEYIYIYIDAAYFKQKPVECPYCIPRTSALHHIKSTTMAGKRKKPPRKKSASSSTEISRRYPNKRERLLRRFYEPLVLLHTLGSTRGIHTKHEPSLPLDSSSVRDCRRGFLNELAYVCDYDKGGDTVTAIGLESTPQGSTFWVASNTSPAAKVIPFLKVLLQTLERIANVNAPSQGDKEDIAKLCIYFGSKRIKKYRSIFSRELEGCTKYIETNKETLGGLDLWLRRFSNSDPNNLVPLCQLAFEKRKSQEMNRLKELSAEPLYKTSKDAIHHKFSRLRHYIGRLGHHIRAANSLVSTAPNLRHILDGFSVRAITTPARAEWLPPIDEAAVREKTLLDKVLVRMLPAKSPQLEFYQQQLRKMDETTQISYRFLIPYTDPTIRPRVHAEIQVLEHFHEKGLQFEDSDRYIACSKPACYCCKLYFRHHPGSFEEPASHCKIYLNWRPPDVNTRIDASAANGEEDKDGQIRQRNILNAMIQDIRRDALHQIAEKQKPSNWHPDSCTGITSTAARLEQSTVVGSEWGGEIGVNDGGLSLEHGGSRANVASSATIQKIPESVRESDHLWIGAEGGLEIDQIPPPIAATIIPNTVESQDQSFRRSSCSTTSRPWSAGSINSPLGSFLESSNSDDEEDIDDDGGVRLHDY</sequence>
<organism evidence="2 3">
    <name type="scientific">Ajellomyces dermatitidis (strain ER-3 / ATCC MYA-2586)</name>
    <name type="common">Blastomyces dermatitidis</name>
    <dbReference type="NCBI Taxonomy" id="559297"/>
    <lineage>
        <taxon>Eukaryota</taxon>
        <taxon>Fungi</taxon>
        <taxon>Dikarya</taxon>
        <taxon>Ascomycota</taxon>
        <taxon>Pezizomycotina</taxon>
        <taxon>Eurotiomycetes</taxon>
        <taxon>Eurotiomycetidae</taxon>
        <taxon>Onygenales</taxon>
        <taxon>Ajellomycetaceae</taxon>
        <taxon>Blastomyces</taxon>
    </lineage>
</organism>
<name>A0ABP2F3T7_AJEDR</name>
<dbReference type="InterPro" id="IPR027796">
    <property type="entry name" value="OTT_1508_deam-like"/>
</dbReference>
<gene>
    <name evidence="2" type="ORF">BDCG_05087</name>
</gene>
<protein>
    <submittedName>
        <fullName evidence="2">Uncharacterized protein</fullName>
    </submittedName>
</protein>
<dbReference type="RefSeq" id="XP_045276791.1">
    <property type="nucleotide sequence ID" value="XM_045420750.1"/>
</dbReference>
<dbReference type="PANTHER" id="PTHR42037">
    <property type="match status" value="1"/>
</dbReference>
<feature type="compositionally biased region" description="Acidic residues" evidence="1">
    <location>
        <begin position="631"/>
        <end position="641"/>
    </location>
</feature>
<evidence type="ECO:0000313" key="2">
    <source>
        <dbReference type="EMBL" id="EEQ89967.2"/>
    </source>
</evidence>
<dbReference type="Pfam" id="PF14441">
    <property type="entry name" value="OTT_1508_deam"/>
    <property type="match status" value="1"/>
</dbReference>
<feature type="region of interest" description="Disordered" evidence="1">
    <location>
        <begin position="40"/>
        <end position="66"/>
    </location>
</feature>
<evidence type="ECO:0000256" key="1">
    <source>
        <dbReference type="SAM" id="MobiDB-lite"/>
    </source>
</evidence>
<dbReference type="EMBL" id="EQ999977">
    <property type="protein sequence ID" value="EEQ89967.2"/>
    <property type="molecule type" value="Genomic_DNA"/>
</dbReference>